<gene>
    <name evidence="11" type="ORF">B4U79_07316</name>
</gene>
<keyword evidence="12" id="KW-1185">Reference proteome</keyword>
<reference evidence="11 12" key="1">
    <citation type="journal article" date="2018" name="Gigascience">
        <title>Genomes of trombidid mites reveal novel predicted allergens and laterally-transferred genes associated with secondary metabolism.</title>
        <authorList>
            <person name="Dong X."/>
            <person name="Chaisiri K."/>
            <person name="Xia D."/>
            <person name="Armstrong S.D."/>
            <person name="Fang Y."/>
            <person name="Donnelly M.J."/>
            <person name="Kadowaki T."/>
            <person name="McGarry J.W."/>
            <person name="Darby A.C."/>
            <person name="Makepeace B.L."/>
        </authorList>
    </citation>
    <scope>NUCLEOTIDE SEQUENCE [LARGE SCALE GENOMIC DNA]</scope>
    <source>
        <strain evidence="11">UoL-WK</strain>
    </source>
</reference>
<name>A0A3S3S902_9ACAR</name>
<dbReference type="GO" id="GO:0047238">
    <property type="term" value="F:glucuronosyl-N-acetylgalactosaminyl-proteoglycan 4-beta-N-acetylgalactosaminyltransferase activity"/>
    <property type="evidence" value="ECO:0007669"/>
    <property type="project" value="TreeGrafter"/>
</dbReference>
<sequence length="756" mass="86655">MFSIRAIRVKTKVAFCARFARNNAAINLFTGAIIGFLLCCQFRSIRFQLKSTALCAFDQLSTNDGTDSDHKYSTLAETIGKVKTHSRSNLLLVGVLTAQKYLDSRALSIHKTWGPTVPGNLLFFSSSSSKSEYGLPLIALPTVDDSYPPQKKSFLMLKFINDHFIDHFEWFFRADDDVYVDTERLELFLRSLNSSKPLFIGQPGVGNKDEFGLLNLAPEDNFCMGGPGIIMSRATLKKLSPHIKYCLKHLYSTHEDVEIGRCVRKFVDITCTWAFDMNSIFFHNFSGEISLNTPIKAKVLSTAITYHPLKSESSMLNFHYFYLQHKHLKLRKKISALYKTIAEMQLLLDHDENEKGEESFYISNMGDLIKGSHTLFPHQDQCINRSDVLTWTFIDRYLYSDSNVNPKRRVDGHIKTALDNNIADIISSINELSKQKGRYVEFKNFYYGYLKIDPLKGVQYILDLYLMYRKYLGKRISIPVRRHAYAVQNYAKVETREVPITTKNQIVNVIVPLSGRLQPFKRFIDNFLYIYAEDPFLTLAIVLFPDANESQFELQETKRIINKLTEAGIPLKFAQLGGHFARAAGLQRGSSLFEKDDLLFFVDVDMHLQSELFQNVRLNTIKGKQVYYPIVFSQYNPRFSSLSSRDKISIDTISGYWRQYGFGIVSLFNVDLQAVGGFNVAIQGWGQEDVDLYIKFVHSNITIFRAPDENLIHIYHDIKCNPLLLSTSQYEMCLGTKFASLGSVEDLYKRAKQQLL</sequence>
<evidence type="ECO:0000256" key="6">
    <source>
        <dbReference type="ARBA" id="ARBA00022989"/>
    </source>
</evidence>
<dbReference type="GO" id="GO:0032580">
    <property type="term" value="C:Golgi cisterna membrane"/>
    <property type="evidence" value="ECO:0007669"/>
    <property type="project" value="UniProtKB-SubCell"/>
</dbReference>
<keyword evidence="6 10" id="KW-1133">Transmembrane helix</keyword>
<accession>A0A3S3S902</accession>
<feature type="transmembrane region" description="Helical" evidence="10">
    <location>
        <begin position="20"/>
        <end position="38"/>
    </location>
</feature>
<evidence type="ECO:0000256" key="5">
    <source>
        <dbReference type="ARBA" id="ARBA00022968"/>
    </source>
</evidence>
<keyword evidence="5 10" id="KW-0735">Signal-anchor</keyword>
<dbReference type="EMBL" id="NCKU01001952">
    <property type="protein sequence ID" value="RWS10829.1"/>
    <property type="molecule type" value="Genomic_DNA"/>
</dbReference>
<keyword evidence="9" id="KW-0325">Glycoprotein</keyword>
<comment type="caution">
    <text evidence="11">The sequence shown here is derived from an EMBL/GenBank/DDBJ whole genome shotgun (WGS) entry which is preliminary data.</text>
</comment>
<evidence type="ECO:0000256" key="10">
    <source>
        <dbReference type="RuleBase" id="RU364016"/>
    </source>
</evidence>
<dbReference type="OrthoDB" id="431432at2759"/>
<keyword evidence="4 10" id="KW-0812">Transmembrane</keyword>
<keyword evidence="7 10" id="KW-0333">Golgi apparatus</keyword>
<dbReference type="InterPro" id="IPR051227">
    <property type="entry name" value="CS_glycosyltransferase"/>
</dbReference>
<dbReference type="Gene3D" id="3.90.550.50">
    <property type="match status" value="1"/>
</dbReference>
<dbReference type="InterPro" id="IPR008428">
    <property type="entry name" value="Chond_GalNAc"/>
</dbReference>
<dbReference type="STRING" id="1965070.A0A3S3S902"/>
<dbReference type="InterPro" id="IPR029044">
    <property type="entry name" value="Nucleotide-diphossugar_trans"/>
</dbReference>
<comment type="subcellular location">
    <subcellularLocation>
        <location evidence="1 10">Golgi apparatus</location>
        <location evidence="1 10">Golgi stack membrane</location>
        <topology evidence="1 10">Single-pass type II membrane protein</topology>
    </subcellularLocation>
</comment>
<organism evidence="11 12">
    <name type="scientific">Dinothrombium tinctorium</name>
    <dbReference type="NCBI Taxonomy" id="1965070"/>
    <lineage>
        <taxon>Eukaryota</taxon>
        <taxon>Metazoa</taxon>
        <taxon>Ecdysozoa</taxon>
        <taxon>Arthropoda</taxon>
        <taxon>Chelicerata</taxon>
        <taxon>Arachnida</taxon>
        <taxon>Acari</taxon>
        <taxon>Acariformes</taxon>
        <taxon>Trombidiformes</taxon>
        <taxon>Prostigmata</taxon>
        <taxon>Anystina</taxon>
        <taxon>Parasitengona</taxon>
        <taxon>Trombidioidea</taxon>
        <taxon>Trombidiidae</taxon>
        <taxon>Dinothrombium</taxon>
    </lineage>
</organism>
<dbReference type="PANTHER" id="PTHR12369">
    <property type="entry name" value="CHONDROITIN SYNTHASE"/>
    <property type="match status" value="1"/>
</dbReference>
<evidence type="ECO:0000256" key="9">
    <source>
        <dbReference type="ARBA" id="ARBA00023180"/>
    </source>
</evidence>
<evidence type="ECO:0000256" key="7">
    <source>
        <dbReference type="ARBA" id="ARBA00023034"/>
    </source>
</evidence>
<comment type="similarity">
    <text evidence="2 10">Belongs to the chondroitin N-acetylgalactosaminyltransferase family.</text>
</comment>
<protein>
    <recommendedName>
        <fullName evidence="10">Hexosyltransferase</fullName>
        <ecNumber evidence="10">2.4.1.-</ecNumber>
    </recommendedName>
</protein>
<evidence type="ECO:0000313" key="11">
    <source>
        <dbReference type="EMBL" id="RWS10829.1"/>
    </source>
</evidence>
<evidence type="ECO:0000256" key="4">
    <source>
        <dbReference type="ARBA" id="ARBA00022692"/>
    </source>
</evidence>
<keyword evidence="3 10" id="KW-0808">Transferase</keyword>
<keyword evidence="8 10" id="KW-0472">Membrane</keyword>
<dbReference type="PANTHER" id="PTHR12369:SF11">
    <property type="entry name" value="HEXOSYLTRANSFERASE"/>
    <property type="match status" value="1"/>
</dbReference>
<evidence type="ECO:0000256" key="1">
    <source>
        <dbReference type="ARBA" id="ARBA00004447"/>
    </source>
</evidence>
<dbReference type="AlphaFoldDB" id="A0A3S3S902"/>
<dbReference type="SUPFAM" id="SSF53448">
    <property type="entry name" value="Nucleotide-diphospho-sugar transferases"/>
    <property type="match status" value="1"/>
</dbReference>
<dbReference type="Pfam" id="PF05679">
    <property type="entry name" value="CHGN"/>
    <property type="match status" value="1"/>
</dbReference>
<evidence type="ECO:0000256" key="3">
    <source>
        <dbReference type="ARBA" id="ARBA00022679"/>
    </source>
</evidence>
<dbReference type="FunFam" id="3.90.550.50:FF:000004">
    <property type="entry name" value="Hexosyltransferase"/>
    <property type="match status" value="1"/>
</dbReference>
<evidence type="ECO:0000256" key="2">
    <source>
        <dbReference type="ARBA" id="ARBA00009239"/>
    </source>
</evidence>
<evidence type="ECO:0000256" key="8">
    <source>
        <dbReference type="ARBA" id="ARBA00023136"/>
    </source>
</evidence>
<dbReference type="EC" id="2.4.1.-" evidence="10"/>
<dbReference type="Gene3D" id="3.90.550.10">
    <property type="entry name" value="Spore Coat Polysaccharide Biosynthesis Protein SpsA, Chain A"/>
    <property type="match status" value="1"/>
</dbReference>
<evidence type="ECO:0000313" key="12">
    <source>
        <dbReference type="Proteomes" id="UP000285301"/>
    </source>
</evidence>
<dbReference type="Proteomes" id="UP000285301">
    <property type="component" value="Unassembled WGS sequence"/>
</dbReference>
<proteinExistence type="inferred from homology"/>